<organism evidence="2 3">
    <name type="scientific">Pelodictyon phaeoclathratiforme (strain DSM 5477 / BU-1)</name>
    <dbReference type="NCBI Taxonomy" id="324925"/>
    <lineage>
        <taxon>Bacteria</taxon>
        <taxon>Pseudomonadati</taxon>
        <taxon>Chlorobiota</taxon>
        <taxon>Chlorobiia</taxon>
        <taxon>Chlorobiales</taxon>
        <taxon>Chlorobiaceae</taxon>
        <taxon>Chlorobium/Pelodictyon group</taxon>
        <taxon>Pelodictyon</taxon>
    </lineage>
</organism>
<dbReference type="HOGENOM" id="CLU_120447_0_0_10"/>
<dbReference type="RefSeq" id="WP_012509054.1">
    <property type="nucleotide sequence ID" value="NC_011060.1"/>
</dbReference>
<dbReference type="Proteomes" id="UP000002724">
    <property type="component" value="Chromosome"/>
</dbReference>
<gene>
    <name evidence="2" type="ordered locus">Ppha_2389</name>
</gene>
<protein>
    <recommendedName>
        <fullName evidence="1">Haem-binding domain-containing protein</fullName>
    </recommendedName>
</protein>
<reference evidence="2 3" key="1">
    <citation type="submission" date="2008-06" db="EMBL/GenBank/DDBJ databases">
        <title>Complete sequence of Pelodictyon phaeoclathratiforme BU-1.</title>
        <authorList>
            <consortium name="US DOE Joint Genome Institute"/>
            <person name="Lucas S."/>
            <person name="Copeland A."/>
            <person name="Lapidus A."/>
            <person name="Glavina del Rio T."/>
            <person name="Dalin E."/>
            <person name="Tice H."/>
            <person name="Bruce D."/>
            <person name="Goodwin L."/>
            <person name="Pitluck S."/>
            <person name="Schmutz J."/>
            <person name="Larimer F."/>
            <person name="Land M."/>
            <person name="Hauser L."/>
            <person name="Kyrpides N."/>
            <person name="Mikhailova N."/>
            <person name="Liu Z."/>
            <person name="Li T."/>
            <person name="Zhao F."/>
            <person name="Overmann J."/>
            <person name="Bryant D.A."/>
            <person name="Richardson P."/>
        </authorList>
    </citation>
    <scope>NUCLEOTIDE SEQUENCE [LARGE SCALE GENOMIC DNA]</scope>
    <source>
        <strain evidence="3">DSM 5477 / BU-1</strain>
    </source>
</reference>
<evidence type="ECO:0000313" key="2">
    <source>
        <dbReference type="EMBL" id="ACF44580.1"/>
    </source>
</evidence>
<dbReference type="AlphaFoldDB" id="B4SEQ4"/>
<name>B4SEQ4_PELPB</name>
<dbReference type="Pfam" id="PF14376">
    <property type="entry name" value="Haem_bd"/>
    <property type="match status" value="1"/>
</dbReference>
<accession>B4SEQ4</accession>
<dbReference type="KEGG" id="pph:Ppha_2389"/>
<evidence type="ECO:0000313" key="3">
    <source>
        <dbReference type="Proteomes" id="UP000002724"/>
    </source>
</evidence>
<evidence type="ECO:0000259" key="1">
    <source>
        <dbReference type="SMART" id="SM01235"/>
    </source>
</evidence>
<dbReference type="SMART" id="SM01235">
    <property type="entry name" value="Haem_bd"/>
    <property type="match status" value="1"/>
</dbReference>
<dbReference type="InterPro" id="IPR025992">
    <property type="entry name" value="Haem-bd"/>
</dbReference>
<dbReference type="EMBL" id="CP001110">
    <property type="protein sequence ID" value="ACF44580.1"/>
    <property type="molecule type" value="Genomic_DNA"/>
</dbReference>
<proteinExistence type="predicted"/>
<sequence length="132" mass="14915">MTFSLKSTTSWALLVLILMQFTPLKRINPPTVSAIQAPDNVKIALKKSCYDCHSNETRWPALAWIAPASWLASGIVTSGRNALNFSTWNNKKRAKIRKTLSEGSAHQQLYYLLRPERQLTATETGTILQWLK</sequence>
<feature type="domain" description="Haem-binding" evidence="1">
    <location>
        <begin position="13"/>
        <end position="132"/>
    </location>
</feature>
<dbReference type="STRING" id="324925.Ppha_2389"/>
<keyword evidence="3" id="KW-1185">Reference proteome</keyword>
<dbReference type="eggNOG" id="COG2010">
    <property type="taxonomic scope" value="Bacteria"/>
</dbReference>
<dbReference type="OrthoDB" id="196738at2"/>